<evidence type="ECO:0000313" key="1">
    <source>
        <dbReference type="EMBL" id="CUA83553.1"/>
    </source>
</evidence>
<dbReference type="AlphaFoldDB" id="A0A0K6GYG0"/>
<reference evidence="2" key="1">
    <citation type="submission" date="2015-08" db="EMBL/GenBank/DDBJ databases">
        <authorList>
            <person name="Varghese N."/>
        </authorList>
    </citation>
    <scope>NUCLEOTIDE SEQUENCE [LARGE SCALE GENOMIC DNA]</scope>
    <source>
        <strain evidence="2">DSM 27808</strain>
    </source>
</reference>
<dbReference type="EMBL" id="CYHB01000001">
    <property type="protein sequence ID" value="CUA83553.1"/>
    <property type="molecule type" value="Genomic_DNA"/>
</dbReference>
<organism evidence="1 2">
    <name type="scientific">Pseudidiomarina woesei</name>
    <dbReference type="NCBI Taxonomy" id="1381080"/>
    <lineage>
        <taxon>Bacteria</taxon>
        <taxon>Pseudomonadati</taxon>
        <taxon>Pseudomonadota</taxon>
        <taxon>Gammaproteobacteria</taxon>
        <taxon>Alteromonadales</taxon>
        <taxon>Idiomarinaceae</taxon>
        <taxon>Pseudidiomarina</taxon>
    </lineage>
</organism>
<evidence type="ECO:0000313" key="2">
    <source>
        <dbReference type="Proteomes" id="UP000182598"/>
    </source>
</evidence>
<proteinExistence type="predicted"/>
<accession>A0A0K6GYG0</accession>
<gene>
    <name evidence="1" type="ORF">Ga0061064_0667</name>
</gene>
<dbReference type="Proteomes" id="UP000182598">
    <property type="component" value="Unassembled WGS sequence"/>
</dbReference>
<dbReference type="RefSeq" id="WP_055438326.1">
    <property type="nucleotide sequence ID" value="NZ_CYHB01000001.1"/>
</dbReference>
<name>A0A0K6GYG0_9GAMM</name>
<protein>
    <submittedName>
        <fullName evidence="1">Uncharacterized protein</fullName>
    </submittedName>
</protein>
<sequence>MAFFQWVIAVSVLATVVIGGAQFFHVTQQQIQQQQQYAADKQRLIERYRLQHQLQRHRLFLMMY</sequence>
<keyword evidence="2" id="KW-1185">Reference proteome</keyword>